<dbReference type="Gene3D" id="3.30.70.270">
    <property type="match status" value="1"/>
</dbReference>
<dbReference type="EMBL" id="CP027860">
    <property type="protein sequence ID" value="AVP96098.1"/>
    <property type="molecule type" value="Genomic_DNA"/>
</dbReference>
<dbReference type="Pfam" id="PF00990">
    <property type="entry name" value="GGDEF"/>
    <property type="match status" value="1"/>
</dbReference>
<dbReference type="InterPro" id="IPR029787">
    <property type="entry name" value="Nucleotide_cyclase"/>
</dbReference>
<organism evidence="5 6">
    <name type="scientific">Ahniella affigens</name>
    <dbReference type="NCBI Taxonomy" id="2021234"/>
    <lineage>
        <taxon>Bacteria</taxon>
        <taxon>Pseudomonadati</taxon>
        <taxon>Pseudomonadota</taxon>
        <taxon>Gammaproteobacteria</taxon>
        <taxon>Lysobacterales</taxon>
        <taxon>Rhodanobacteraceae</taxon>
        <taxon>Ahniella</taxon>
    </lineage>
</organism>
<sequence>MRIKHALITLLLALVALPVIAEERGIYPTRTFDLRLMNLGDRFAEPPFRALAQSPNGLIYLGDDAGLIEFDGQDWRRVPVTQNRPITVIGVTRDGRLVLGGSEYLIVLSDPNRPQEALNLSTRFPTEFDGAGEFWEFAEDDERWCVRSMAVLVCQAGAQFEFFRPQRSYGRLFQGQNQILLQVDGQGLARVGARGPELIKGGAGFLDAPIMSLSQDIDGEYLALTRNSDRATTTWRWREGEPPSRQTGGLASGLSDSVGIGVLVYPGRFAVPEDNGGVAILGKQGQVLDRIDPSDLGVGSGAQVVMVDQEGALWIAWPTAISRVEYPSRMSLFMFPSSFYGGVLNVTRTEPGISVFNGNEVLSLVEDRDGRWRFQDRSRPGMTEILAHASINGTEYFGTTQGFWWGDADQAFSPETLVFAIAPVLDRPDELWLGIRRGFGKIRRIGGGWQWISRRTDLPFDTVQLVQQDANVLWLNTQTGRLVRVAMSDPDRIELATTDELRVAKDGQELFPSIEKAGDRIIFWVGGHGVYDVLDSKLVPSQTIPFSETGALRDIEIVDDNQILISAKDRDLALVKRDAGGVFRYSPSVFDQVAGVGRVRRLFADVSGIFWMVTESGLVRIDPTTESLTPAPQVVQIRHIQVNGEPKTNVLDEQEPLIAPEGSNLRLEFALPSYRAPDLNRFRSRIQQIGEVPEWSPWTNDGRRDFTNLPAGELVFEVEAQDSAGNPGGKASVAILVVAPWYKRTVSIAGFIVLGAMLLLLGVQWRVRALRARSAELERLVAIKTEALQIAATTDPLTGLWNRHRFGQWMRDEVPKINAQAGAADDDERVDLIACVIDLDHFKRVNDQHGHAAGDAVLKAVAERLLALRENGDLVFRFGGEEFVYLGVNRHRLEGKKLAEKIVHEIAQINVELDSGVLLDPTASVGWSVYPIYREKPELFTLDFVLGVADRALYLAKQVGRNRAYGYVANISVDELDRTQADWRAQVFNRHTDFLKRV</sequence>
<evidence type="ECO:0000313" key="6">
    <source>
        <dbReference type="Proteomes" id="UP000241074"/>
    </source>
</evidence>
<dbReference type="InterPro" id="IPR013783">
    <property type="entry name" value="Ig-like_fold"/>
</dbReference>
<evidence type="ECO:0000256" key="2">
    <source>
        <dbReference type="ARBA" id="ARBA00034247"/>
    </source>
</evidence>
<dbReference type="NCBIfam" id="TIGR00254">
    <property type="entry name" value="GGDEF"/>
    <property type="match status" value="1"/>
</dbReference>
<gene>
    <name evidence="5" type="ORF">C7S18_02315</name>
</gene>
<dbReference type="Gene3D" id="2.130.10.10">
    <property type="entry name" value="YVTN repeat-like/Quinoprotein amine dehydrogenase"/>
    <property type="match status" value="1"/>
</dbReference>
<dbReference type="GO" id="GO:0052621">
    <property type="term" value="F:diguanylate cyclase activity"/>
    <property type="evidence" value="ECO:0007669"/>
    <property type="project" value="UniProtKB-EC"/>
</dbReference>
<dbReference type="PANTHER" id="PTHR45138:SF9">
    <property type="entry name" value="DIGUANYLATE CYCLASE DGCM-RELATED"/>
    <property type="match status" value="1"/>
</dbReference>
<dbReference type="InterPro" id="IPR050469">
    <property type="entry name" value="Diguanylate_Cyclase"/>
</dbReference>
<keyword evidence="3" id="KW-1133">Transmembrane helix</keyword>
<keyword evidence="3" id="KW-0812">Transmembrane</keyword>
<feature type="transmembrane region" description="Helical" evidence="3">
    <location>
        <begin position="741"/>
        <end position="763"/>
    </location>
</feature>
<dbReference type="InterPro" id="IPR043128">
    <property type="entry name" value="Rev_trsase/Diguanyl_cyclase"/>
</dbReference>
<dbReference type="KEGG" id="xba:C7S18_02315"/>
<keyword evidence="3" id="KW-0472">Membrane</keyword>
<evidence type="ECO:0000256" key="3">
    <source>
        <dbReference type="SAM" id="Phobius"/>
    </source>
</evidence>
<dbReference type="PROSITE" id="PS50887">
    <property type="entry name" value="GGDEF"/>
    <property type="match status" value="1"/>
</dbReference>
<dbReference type="SMART" id="SM00267">
    <property type="entry name" value="GGDEF"/>
    <property type="match status" value="1"/>
</dbReference>
<evidence type="ECO:0000259" key="4">
    <source>
        <dbReference type="PROSITE" id="PS50887"/>
    </source>
</evidence>
<keyword evidence="6" id="KW-1185">Reference proteome</keyword>
<reference evidence="5 6" key="2">
    <citation type="submission" date="2018-03" db="EMBL/GenBank/DDBJ databases">
        <authorList>
            <person name="Keele B.F."/>
        </authorList>
    </citation>
    <scope>NUCLEOTIDE SEQUENCE [LARGE SCALE GENOMIC DNA]</scope>
    <source>
        <strain evidence="5 6">D13</strain>
    </source>
</reference>
<protein>
    <recommendedName>
        <fullName evidence="1">diguanylate cyclase</fullName>
        <ecNumber evidence="1">2.7.7.65</ecNumber>
    </recommendedName>
</protein>
<dbReference type="InterPro" id="IPR000160">
    <property type="entry name" value="GGDEF_dom"/>
</dbReference>
<dbReference type="OrthoDB" id="176203at2"/>
<evidence type="ECO:0000256" key="1">
    <source>
        <dbReference type="ARBA" id="ARBA00012528"/>
    </source>
</evidence>
<dbReference type="Proteomes" id="UP000241074">
    <property type="component" value="Chromosome"/>
</dbReference>
<feature type="domain" description="GGDEF" evidence="4">
    <location>
        <begin position="830"/>
        <end position="969"/>
    </location>
</feature>
<dbReference type="InterPro" id="IPR015943">
    <property type="entry name" value="WD40/YVTN_repeat-like_dom_sf"/>
</dbReference>
<dbReference type="PANTHER" id="PTHR45138">
    <property type="entry name" value="REGULATORY COMPONENTS OF SENSORY TRANSDUCTION SYSTEM"/>
    <property type="match status" value="1"/>
</dbReference>
<dbReference type="Gene3D" id="2.60.40.10">
    <property type="entry name" value="Immunoglobulins"/>
    <property type="match status" value="1"/>
</dbReference>
<dbReference type="CDD" id="cd01949">
    <property type="entry name" value="GGDEF"/>
    <property type="match status" value="1"/>
</dbReference>
<comment type="catalytic activity">
    <reaction evidence="2">
        <text>2 GTP = 3',3'-c-di-GMP + 2 diphosphate</text>
        <dbReference type="Rhea" id="RHEA:24898"/>
        <dbReference type="ChEBI" id="CHEBI:33019"/>
        <dbReference type="ChEBI" id="CHEBI:37565"/>
        <dbReference type="ChEBI" id="CHEBI:58805"/>
        <dbReference type="EC" id="2.7.7.65"/>
    </reaction>
</comment>
<dbReference type="SUPFAM" id="SSF55073">
    <property type="entry name" value="Nucleotide cyclase"/>
    <property type="match status" value="1"/>
</dbReference>
<dbReference type="EC" id="2.7.7.65" evidence="1"/>
<name>A0A2P1PMN1_9GAMM</name>
<dbReference type="RefSeq" id="WP_106890027.1">
    <property type="nucleotide sequence ID" value="NZ_CP027860.1"/>
</dbReference>
<reference evidence="5 6" key="1">
    <citation type="submission" date="2018-03" db="EMBL/GenBank/DDBJ databases">
        <title>Ahniella affigens gen. nov., sp. nov., a gammaproteobacterium isolated from sandy soil near a stream.</title>
        <authorList>
            <person name="Ko Y."/>
            <person name="Kim J.-H."/>
        </authorList>
    </citation>
    <scope>NUCLEOTIDE SEQUENCE [LARGE SCALE GENOMIC DNA]</scope>
    <source>
        <strain evidence="5 6">D13</strain>
    </source>
</reference>
<dbReference type="AlphaFoldDB" id="A0A2P1PMN1"/>
<evidence type="ECO:0000313" key="5">
    <source>
        <dbReference type="EMBL" id="AVP96098.1"/>
    </source>
</evidence>
<proteinExistence type="predicted"/>
<accession>A0A2P1PMN1</accession>